<keyword evidence="7" id="KW-0479">Metal-binding</keyword>
<proteinExistence type="inferred from homology"/>
<evidence type="ECO:0000256" key="11">
    <source>
        <dbReference type="ARBA" id="ARBA00023004"/>
    </source>
</evidence>
<comment type="caution">
    <text evidence="14">The sequence shown here is derived from an EMBL/GenBank/DDBJ whole genome shotgun (WGS) entry which is preliminary data.</text>
</comment>
<dbReference type="GO" id="GO:0005789">
    <property type="term" value="C:endoplasmic reticulum membrane"/>
    <property type="evidence" value="ECO:0007669"/>
    <property type="project" value="UniProtKB-SubCell"/>
</dbReference>
<evidence type="ECO:0000256" key="12">
    <source>
        <dbReference type="ARBA" id="ARBA00023033"/>
    </source>
</evidence>
<evidence type="ECO:0000256" key="3">
    <source>
        <dbReference type="ARBA" id="ARBA00004174"/>
    </source>
</evidence>
<keyword evidence="10" id="KW-0560">Oxidoreductase</keyword>
<dbReference type="EMBL" id="CAVLEF010000132">
    <property type="protein sequence ID" value="CAK1551851.1"/>
    <property type="molecule type" value="Genomic_DNA"/>
</dbReference>
<evidence type="ECO:0000256" key="8">
    <source>
        <dbReference type="ARBA" id="ARBA00022824"/>
    </source>
</evidence>
<dbReference type="Proteomes" id="UP001497472">
    <property type="component" value="Unassembled WGS sequence"/>
</dbReference>
<evidence type="ECO:0000256" key="4">
    <source>
        <dbReference type="ARBA" id="ARBA00004406"/>
    </source>
</evidence>
<comment type="similarity">
    <text evidence="5">Belongs to the cytochrome P450 family.</text>
</comment>
<reference evidence="14 15" key="1">
    <citation type="submission" date="2023-11" db="EMBL/GenBank/DDBJ databases">
        <authorList>
            <person name="Okamura Y."/>
        </authorList>
    </citation>
    <scope>NUCLEOTIDE SEQUENCE [LARGE SCALE GENOMIC DNA]</scope>
</reference>
<evidence type="ECO:0000256" key="13">
    <source>
        <dbReference type="ARBA" id="ARBA00023136"/>
    </source>
</evidence>
<comment type="function">
    <text evidence="2">May be involved in the metabolism of insect hormones and in the breakdown of synthetic insecticides.</text>
</comment>
<protein>
    <recommendedName>
        <fullName evidence="16">Cytochrome P450</fullName>
    </recommendedName>
</protein>
<dbReference type="GO" id="GO:0004497">
    <property type="term" value="F:monooxygenase activity"/>
    <property type="evidence" value="ECO:0007669"/>
    <property type="project" value="UniProtKB-KW"/>
</dbReference>
<evidence type="ECO:0000256" key="5">
    <source>
        <dbReference type="ARBA" id="ARBA00010617"/>
    </source>
</evidence>
<keyword evidence="8" id="KW-0256">Endoplasmic reticulum</keyword>
<dbReference type="GO" id="GO:0016705">
    <property type="term" value="F:oxidoreductase activity, acting on paired donors, with incorporation or reduction of molecular oxygen"/>
    <property type="evidence" value="ECO:0007669"/>
    <property type="project" value="InterPro"/>
</dbReference>
<accession>A0AAV1JUJ8</accession>
<keyword evidence="12" id="KW-0503">Monooxygenase</keyword>
<dbReference type="InterPro" id="IPR050196">
    <property type="entry name" value="Cytochrome_P450_Monoox"/>
</dbReference>
<sequence>MLSQYPGDYPLPLVGNGLQLGFDTDFCSNKMVDLWKKHGGSNFRMTVGSEEWVLISNPDDVATILNHPTELRKQVERNTGMKPLFGNSLSTSDGARWKLMRKIIAPSFHFKTLDKNLETFNTNCDHLFKLLDEQNNQVVDIYRYMKPYMFNVVCNSLMGVELDLLNDLDNPYFEASDNAMKIITQNYFSYWRSLIHSFVTPTLYKTITNVINIISVMGSNVIARRREKIKKIIEDECNIVKTRGLDIDKLVQEKCSTEACLLDRLLLSKLYNGFVLSEDDVAQEVNLLCWTGHHSSTVAISHALYCIAKHPEVQNRIIEEQKQIFNNDIYKKPTNQDLVEMKYLEAVIKESMRFIPVINKISRHLQNDLLLKGFRFAWTSMKATISNVIRRYELSPGGPGTEPQFIYRLMTESKNGVLLKIKKRQC</sequence>
<evidence type="ECO:0008006" key="16">
    <source>
        <dbReference type="Google" id="ProtNLM"/>
    </source>
</evidence>
<dbReference type="PANTHER" id="PTHR24291">
    <property type="entry name" value="CYTOCHROME P450 FAMILY 4"/>
    <property type="match status" value="1"/>
</dbReference>
<keyword evidence="6" id="KW-0349">Heme</keyword>
<evidence type="ECO:0000256" key="2">
    <source>
        <dbReference type="ARBA" id="ARBA00003690"/>
    </source>
</evidence>
<evidence type="ECO:0000256" key="9">
    <source>
        <dbReference type="ARBA" id="ARBA00022848"/>
    </source>
</evidence>
<dbReference type="AlphaFoldDB" id="A0AAV1JUJ8"/>
<dbReference type="SUPFAM" id="SSF48264">
    <property type="entry name" value="Cytochrome P450"/>
    <property type="match status" value="1"/>
</dbReference>
<evidence type="ECO:0000313" key="14">
    <source>
        <dbReference type="EMBL" id="CAK1551851.1"/>
    </source>
</evidence>
<comment type="cofactor">
    <cofactor evidence="1">
        <name>heme</name>
        <dbReference type="ChEBI" id="CHEBI:30413"/>
    </cofactor>
</comment>
<dbReference type="PRINTS" id="PR00463">
    <property type="entry name" value="EP450I"/>
</dbReference>
<evidence type="ECO:0000256" key="10">
    <source>
        <dbReference type="ARBA" id="ARBA00023002"/>
    </source>
</evidence>
<keyword evidence="9" id="KW-0492">Microsome</keyword>
<evidence type="ECO:0000313" key="15">
    <source>
        <dbReference type="Proteomes" id="UP001497472"/>
    </source>
</evidence>
<dbReference type="Gene3D" id="1.10.630.10">
    <property type="entry name" value="Cytochrome P450"/>
    <property type="match status" value="1"/>
</dbReference>
<dbReference type="InterPro" id="IPR001128">
    <property type="entry name" value="Cyt_P450"/>
</dbReference>
<evidence type="ECO:0000256" key="6">
    <source>
        <dbReference type="ARBA" id="ARBA00022617"/>
    </source>
</evidence>
<dbReference type="InterPro" id="IPR002401">
    <property type="entry name" value="Cyt_P450_E_grp-I"/>
</dbReference>
<keyword evidence="15" id="KW-1185">Reference proteome</keyword>
<dbReference type="PANTHER" id="PTHR24291:SF189">
    <property type="entry name" value="CYTOCHROME P450 4C3-RELATED"/>
    <property type="match status" value="1"/>
</dbReference>
<keyword evidence="13" id="KW-0472">Membrane</keyword>
<comment type="subcellular location">
    <subcellularLocation>
        <location evidence="4">Endoplasmic reticulum membrane</location>
        <topology evidence="4">Peripheral membrane protein</topology>
    </subcellularLocation>
    <subcellularLocation>
        <location evidence="3">Microsome membrane</location>
        <topology evidence="3">Peripheral membrane protein</topology>
    </subcellularLocation>
</comment>
<organism evidence="14 15">
    <name type="scientific">Leptosia nina</name>
    <dbReference type="NCBI Taxonomy" id="320188"/>
    <lineage>
        <taxon>Eukaryota</taxon>
        <taxon>Metazoa</taxon>
        <taxon>Ecdysozoa</taxon>
        <taxon>Arthropoda</taxon>
        <taxon>Hexapoda</taxon>
        <taxon>Insecta</taxon>
        <taxon>Pterygota</taxon>
        <taxon>Neoptera</taxon>
        <taxon>Endopterygota</taxon>
        <taxon>Lepidoptera</taxon>
        <taxon>Glossata</taxon>
        <taxon>Ditrysia</taxon>
        <taxon>Papilionoidea</taxon>
        <taxon>Pieridae</taxon>
        <taxon>Pierinae</taxon>
        <taxon>Leptosia</taxon>
    </lineage>
</organism>
<dbReference type="GO" id="GO:0020037">
    <property type="term" value="F:heme binding"/>
    <property type="evidence" value="ECO:0007669"/>
    <property type="project" value="InterPro"/>
</dbReference>
<dbReference type="InterPro" id="IPR036396">
    <property type="entry name" value="Cyt_P450_sf"/>
</dbReference>
<name>A0AAV1JUJ8_9NEOP</name>
<dbReference type="GO" id="GO:0005506">
    <property type="term" value="F:iron ion binding"/>
    <property type="evidence" value="ECO:0007669"/>
    <property type="project" value="InterPro"/>
</dbReference>
<gene>
    <name evidence="14" type="ORF">LNINA_LOCUS10953</name>
</gene>
<evidence type="ECO:0000256" key="7">
    <source>
        <dbReference type="ARBA" id="ARBA00022723"/>
    </source>
</evidence>
<dbReference type="Pfam" id="PF00067">
    <property type="entry name" value="p450"/>
    <property type="match status" value="1"/>
</dbReference>
<evidence type="ECO:0000256" key="1">
    <source>
        <dbReference type="ARBA" id="ARBA00001971"/>
    </source>
</evidence>
<keyword evidence="11" id="KW-0408">Iron</keyword>